<evidence type="ECO:0000256" key="1">
    <source>
        <dbReference type="SAM" id="SignalP"/>
    </source>
</evidence>
<dbReference type="SMART" id="SM00458">
    <property type="entry name" value="RICIN"/>
    <property type="match status" value="3"/>
</dbReference>
<dbReference type="InterPro" id="IPR035992">
    <property type="entry name" value="Ricin_B-like_lectins"/>
</dbReference>
<gene>
    <name evidence="3" type="ORF">BCR32DRAFT_295653</name>
</gene>
<dbReference type="PROSITE" id="PS50231">
    <property type="entry name" value="RICIN_B_LECTIN"/>
    <property type="match status" value="4"/>
</dbReference>
<dbReference type="InterPro" id="IPR001279">
    <property type="entry name" value="Metallo-B-lactamas"/>
</dbReference>
<dbReference type="Gene3D" id="3.60.15.10">
    <property type="entry name" value="Ribonuclease Z/Hydroxyacylglutathione hydrolase-like"/>
    <property type="match status" value="1"/>
</dbReference>
<proteinExistence type="predicted"/>
<evidence type="ECO:0000313" key="3">
    <source>
        <dbReference type="EMBL" id="ORX77368.1"/>
    </source>
</evidence>
<dbReference type="OrthoDB" id="17458at2759"/>
<reference evidence="3 4" key="2">
    <citation type="submission" date="2016-08" db="EMBL/GenBank/DDBJ databases">
        <title>Pervasive Adenine N6-methylation of Active Genes in Fungi.</title>
        <authorList>
            <consortium name="DOE Joint Genome Institute"/>
            <person name="Mondo S.J."/>
            <person name="Dannebaum R.O."/>
            <person name="Kuo R.C."/>
            <person name="Labutti K."/>
            <person name="Haridas S."/>
            <person name="Kuo A."/>
            <person name="Salamov A."/>
            <person name="Ahrendt S.R."/>
            <person name="Lipzen A."/>
            <person name="Sullivan W."/>
            <person name="Andreopoulos W.B."/>
            <person name="Clum A."/>
            <person name="Lindquist E."/>
            <person name="Daum C."/>
            <person name="Ramamoorthy G.K."/>
            <person name="Gryganskyi A."/>
            <person name="Culley D."/>
            <person name="Magnuson J.K."/>
            <person name="James T.Y."/>
            <person name="O'Malley M.A."/>
            <person name="Stajich J.E."/>
            <person name="Spatafora J.W."/>
            <person name="Visel A."/>
            <person name="Grigoriev I.V."/>
        </authorList>
    </citation>
    <scope>NUCLEOTIDE SEQUENCE [LARGE SCALE GENOMIC DNA]</scope>
    <source>
        <strain evidence="3 4">S4</strain>
    </source>
</reference>
<dbReference type="Pfam" id="PF00652">
    <property type="entry name" value="Ricin_B_lectin"/>
    <property type="match status" value="1"/>
</dbReference>
<dbReference type="Gene3D" id="2.80.10.50">
    <property type="match status" value="2"/>
</dbReference>
<dbReference type="InterPro" id="IPR052159">
    <property type="entry name" value="Competence_DNA_uptake"/>
</dbReference>
<reference evidence="3 4" key="1">
    <citation type="submission" date="2016-08" db="EMBL/GenBank/DDBJ databases">
        <title>A Parts List for Fungal Cellulosomes Revealed by Comparative Genomics.</title>
        <authorList>
            <consortium name="DOE Joint Genome Institute"/>
            <person name="Haitjema C.H."/>
            <person name="Gilmore S.P."/>
            <person name="Henske J.K."/>
            <person name="Solomon K.V."/>
            <person name="De Groot R."/>
            <person name="Kuo A."/>
            <person name="Mondo S.J."/>
            <person name="Salamov A.A."/>
            <person name="Labutti K."/>
            <person name="Zhao Z."/>
            <person name="Chiniquy J."/>
            <person name="Barry K."/>
            <person name="Brewer H.M."/>
            <person name="Purvine S.O."/>
            <person name="Wright A.T."/>
            <person name="Boxma B."/>
            <person name="Van Alen T."/>
            <person name="Hackstein J.H."/>
            <person name="Baker S.E."/>
            <person name="Grigoriev I.V."/>
            <person name="O'Malley M.A."/>
        </authorList>
    </citation>
    <scope>NUCLEOTIDE SEQUENCE [LARGE SCALE GENOMIC DNA]</scope>
    <source>
        <strain evidence="3 4">S4</strain>
    </source>
</reference>
<protein>
    <recommendedName>
        <fullName evidence="2">Ricin B lectin domain-containing protein</fullName>
    </recommendedName>
</protein>
<evidence type="ECO:0000313" key="4">
    <source>
        <dbReference type="Proteomes" id="UP000193944"/>
    </source>
</evidence>
<dbReference type="PANTHER" id="PTHR30619:SF7">
    <property type="entry name" value="BETA-LACTAMASE DOMAIN PROTEIN"/>
    <property type="match status" value="1"/>
</dbReference>
<feature type="domain" description="Ricin B lectin" evidence="2">
    <location>
        <begin position="354"/>
        <end position="488"/>
    </location>
</feature>
<dbReference type="Proteomes" id="UP000193944">
    <property type="component" value="Unassembled WGS sequence"/>
</dbReference>
<dbReference type="EMBL" id="MCFG01000251">
    <property type="protein sequence ID" value="ORX77368.1"/>
    <property type="molecule type" value="Genomic_DNA"/>
</dbReference>
<feature type="domain" description="Ricin B lectin" evidence="2">
    <location>
        <begin position="805"/>
        <end position="926"/>
    </location>
</feature>
<evidence type="ECO:0000259" key="2">
    <source>
        <dbReference type="SMART" id="SM00458"/>
    </source>
</evidence>
<dbReference type="PANTHER" id="PTHR30619">
    <property type="entry name" value="DNA INTERNALIZATION/COMPETENCE PROTEIN COMEC/REC2"/>
    <property type="match status" value="1"/>
</dbReference>
<accession>A0A1Y1WVN0</accession>
<dbReference type="SUPFAM" id="SSF50370">
    <property type="entry name" value="Ricin B-like lectins"/>
    <property type="match status" value="4"/>
</dbReference>
<dbReference type="AlphaFoldDB" id="A0A1Y1WVN0"/>
<dbReference type="InterPro" id="IPR036866">
    <property type="entry name" value="RibonucZ/Hydroxyglut_hydro"/>
</dbReference>
<organism evidence="3 4">
    <name type="scientific">Anaeromyces robustus</name>
    <dbReference type="NCBI Taxonomy" id="1754192"/>
    <lineage>
        <taxon>Eukaryota</taxon>
        <taxon>Fungi</taxon>
        <taxon>Fungi incertae sedis</taxon>
        <taxon>Chytridiomycota</taxon>
        <taxon>Chytridiomycota incertae sedis</taxon>
        <taxon>Neocallimastigomycetes</taxon>
        <taxon>Neocallimastigales</taxon>
        <taxon>Neocallimastigaceae</taxon>
        <taxon>Anaeromyces</taxon>
    </lineage>
</organism>
<keyword evidence="1" id="KW-0732">Signal</keyword>
<feature type="chain" id="PRO_5012010985" description="Ricin B lectin domain-containing protein" evidence="1">
    <location>
        <begin position="21"/>
        <end position="932"/>
    </location>
</feature>
<keyword evidence="4" id="KW-1185">Reference proteome</keyword>
<dbReference type="InterPro" id="IPR000772">
    <property type="entry name" value="Ricin_B_lectin"/>
</dbReference>
<comment type="caution">
    <text evidence="3">The sequence shown here is derived from an EMBL/GenBank/DDBJ whole genome shotgun (WGS) entry which is preliminary data.</text>
</comment>
<name>A0A1Y1WVN0_9FUNG</name>
<dbReference type="Pfam" id="PF00753">
    <property type="entry name" value="Lactamase_B"/>
    <property type="match status" value="1"/>
</dbReference>
<feature type="signal peptide" evidence="1">
    <location>
        <begin position="1"/>
        <end position="20"/>
    </location>
</feature>
<sequence length="932" mass="107091">MKYLFLLVSLLILYINKSYQSDRIAFLDIHGEDPTVGDAIVIQSTDSKGRDIYGMIDAGLNTMESYSTVDYYFRKNNITELEWFLITHAHADHYGGLHKIVENPKINIKVVYAKKYNNIDSYKCKDGQSIKDFRIERLNQWNEIINKVKDRGIPVTYINSSSEIVKNYLSLGNYQFKLLNVDEVFTKFKSYCDKKNVCNENSNSVVAVGKNNNKYYYLNADIDTYPSAFKNLSDAYKNAYYDHRVDKLVKKAKQLFNIDHFDVYKVSHHGASYNNIQEAFNEAKADKCIITKTRNGTPSLDELLTKIRKVNNDTEIFFSGDGTVIVNQDKYGEIKVDKQTDEHAIIELDKSKVKEQWIYNTATNKCLFDPGTFNIRAKLNKCTDDDTSKWYVLSTDKGIQFRSKANPDRCLFTNKYGNVLLNQCDYRSFYHYGGDEENTHKINTIQSIFSRKTCLGIYNATEINNKSFRLHLNNCDLNDDLQQTWSFWNENPAETKIVKIFNKNTNKCLRAPTSFTFRPLFEKCDDTVRSKWLISSSSKGYIRSLQYPDWCINFTTKKKGTLSLRQCDTDDIIFNYPTSSQDTITSPLDTTKCLGIFEEDRGKETSRLNLNNCDKSKSEQHWEIQYVNQSSSTKPIATTTTTTTTRTITTTRTTTTTTTTTVKPLPTINLNDPKWIYNNYYKQCLSPQNAIDKKPLLKDCENTNRFKWYISPYPKGYFHSGYDTNRCLNLLDPVNGKIKVSQCNSSTIFEYKNNHIYSDGDNQRCVGIGDPENITGTYLKDCVNDSDQEWSIWDRNPIDIINANSHTVWIFNKKLNKCLLAGTQATNRPVMGDCNNKRAKWDAPISGEGFFKSLSLKDYCIGVKNITRGTIIMNPCDHTAIISNVNKTIKSSLANNKCVGLLENDNSKLNLNPCNESNKDQHWEIVETNPLL</sequence>
<feature type="domain" description="Ricin B lectin" evidence="2">
    <location>
        <begin position="495"/>
        <end position="625"/>
    </location>
</feature>
<dbReference type="SUPFAM" id="SSF56281">
    <property type="entry name" value="Metallo-hydrolase/oxidoreductase"/>
    <property type="match status" value="1"/>
</dbReference>